<evidence type="ECO:0000259" key="4">
    <source>
        <dbReference type="SMART" id="SM00363"/>
    </source>
</evidence>
<dbReference type="InterPro" id="IPR002942">
    <property type="entry name" value="S4_RNA-bd"/>
</dbReference>
<dbReference type="Proteomes" id="UP000186469">
    <property type="component" value="Unassembled WGS sequence"/>
</dbReference>
<keyword evidence="2" id="KW-0413">Isomerase</keyword>
<dbReference type="PROSITE" id="PS50889">
    <property type="entry name" value="S4"/>
    <property type="match status" value="1"/>
</dbReference>
<dbReference type="RefSeq" id="WP_072695403.1">
    <property type="nucleotide sequence ID" value="NZ_FRDI01000002.1"/>
</dbReference>
<dbReference type="Pfam" id="PF00849">
    <property type="entry name" value="PseudoU_synth_2"/>
    <property type="match status" value="2"/>
</dbReference>
<dbReference type="AlphaFoldDB" id="A0A1M7RSA5"/>
<dbReference type="SUPFAM" id="SSF55120">
    <property type="entry name" value="Pseudouridine synthase"/>
    <property type="match status" value="1"/>
</dbReference>
<evidence type="ECO:0000313" key="6">
    <source>
        <dbReference type="Proteomes" id="UP000186469"/>
    </source>
</evidence>
<dbReference type="Gene3D" id="3.10.290.10">
    <property type="entry name" value="RNA-binding S4 domain"/>
    <property type="match status" value="1"/>
</dbReference>
<dbReference type="CDD" id="cd00165">
    <property type="entry name" value="S4"/>
    <property type="match status" value="1"/>
</dbReference>
<dbReference type="STRING" id="1121455.SAMN02745728_00100"/>
<dbReference type="Pfam" id="PF01479">
    <property type="entry name" value="S4"/>
    <property type="match status" value="1"/>
</dbReference>
<dbReference type="GO" id="GO:0000455">
    <property type="term" value="P:enzyme-directed rRNA pseudouridine synthesis"/>
    <property type="evidence" value="ECO:0007669"/>
    <property type="project" value="UniProtKB-ARBA"/>
</dbReference>
<evidence type="ECO:0000256" key="3">
    <source>
        <dbReference type="PROSITE-ProRule" id="PRU00182"/>
    </source>
</evidence>
<dbReference type="GO" id="GO:0003723">
    <property type="term" value="F:RNA binding"/>
    <property type="evidence" value="ECO:0007669"/>
    <property type="project" value="UniProtKB-KW"/>
</dbReference>
<evidence type="ECO:0000256" key="1">
    <source>
        <dbReference type="ARBA" id="ARBA00010876"/>
    </source>
</evidence>
<feature type="domain" description="RNA-binding S4" evidence="4">
    <location>
        <begin position="39"/>
        <end position="91"/>
    </location>
</feature>
<sequence>MVLTTEYKTEMIQDNPEIKKGILVTKSETGRKLINFLSLRLEKMPDCTMSVLQKWIRSGQVRVNGGRSTPYIPLKQGDIVRIPPFAISYLNNNASSEPELFVGLELPFQGKTQESNIAACSENPKLLFLEPELLVFFKPAGLAVQPGSNTHDSLSERLKKYFQDTYFVPAPAHRLDKFASGLVLCGRNQEAQQQLSNLLNTENIKLAGVLKNGELEQYVTNQKELMPYFELLPKIVQRTYLVWVQGRFPLAQETLLQDYLYLDYDAKSQKELVKASCVNNAKAKLALSLAKCLCVKQHPKLGFCSLLEVQLLSGRKHQIRVQMASRSFPVLGDFKYGNFPVVSVDIQKKLFKGLLLHAQKVALPDGRIFSASPPWKDFFAV</sequence>
<accession>A0A1M7RSA5</accession>
<proteinExistence type="inferred from homology"/>
<dbReference type="EMBL" id="FRDI01000002">
    <property type="protein sequence ID" value="SHN49139.1"/>
    <property type="molecule type" value="Genomic_DNA"/>
</dbReference>
<dbReference type="Gene3D" id="3.30.2350.10">
    <property type="entry name" value="Pseudouridine synthase"/>
    <property type="match status" value="1"/>
</dbReference>
<dbReference type="InterPro" id="IPR020103">
    <property type="entry name" value="PsdUridine_synth_cat_dom_sf"/>
</dbReference>
<dbReference type="GO" id="GO:0120159">
    <property type="term" value="F:rRNA pseudouridine synthase activity"/>
    <property type="evidence" value="ECO:0007669"/>
    <property type="project" value="UniProtKB-ARBA"/>
</dbReference>
<reference evidence="5 6" key="1">
    <citation type="submission" date="2016-12" db="EMBL/GenBank/DDBJ databases">
        <authorList>
            <person name="Song W.-J."/>
            <person name="Kurnit D.M."/>
        </authorList>
    </citation>
    <scope>NUCLEOTIDE SEQUENCE [LARGE SCALE GENOMIC DNA]</scope>
    <source>
        <strain evidence="5 6">DSM 11393</strain>
    </source>
</reference>
<evidence type="ECO:0000256" key="2">
    <source>
        <dbReference type="ARBA" id="ARBA00023235"/>
    </source>
</evidence>
<keyword evidence="6" id="KW-1185">Reference proteome</keyword>
<dbReference type="SUPFAM" id="SSF55174">
    <property type="entry name" value="Alpha-L RNA-binding motif"/>
    <property type="match status" value="1"/>
</dbReference>
<name>A0A1M7RSA5_9BACT</name>
<keyword evidence="3" id="KW-0694">RNA-binding</keyword>
<evidence type="ECO:0000313" key="5">
    <source>
        <dbReference type="EMBL" id="SHN49139.1"/>
    </source>
</evidence>
<dbReference type="InterPro" id="IPR036986">
    <property type="entry name" value="S4_RNA-bd_sf"/>
</dbReference>
<comment type="similarity">
    <text evidence="1">Belongs to the pseudouridine synthase RluA family.</text>
</comment>
<organism evidence="5 6">
    <name type="scientific">Desulfovibrio litoralis DSM 11393</name>
    <dbReference type="NCBI Taxonomy" id="1121455"/>
    <lineage>
        <taxon>Bacteria</taxon>
        <taxon>Pseudomonadati</taxon>
        <taxon>Thermodesulfobacteriota</taxon>
        <taxon>Desulfovibrionia</taxon>
        <taxon>Desulfovibrionales</taxon>
        <taxon>Desulfovibrionaceae</taxon>
        <taxon>Desulfovibrio</taxon>
    </lineage>
</organism>
<dbReference type="SMART" id="SM00363">
    <property type="entry name" value="S4"/>
    <property type="match status" value="1"/>
</dbReference>
<dbReference type="OrthoDB" id="128480at2"/>
<protein>
    <submittedName>
        <fullName evidence="5">Pseudouridylate synthase, 23S rRNA-or tRNA-specific</fullName>
    </submittedName>
</protein>
<dbReference type="InterPro" id="IPR050188">
    <property type="entry name" value="RluA_PseudoU_synthase"/>
</dbReference>
<gene>
    <name evidence="5" type="ORF">SAMN02745728_00100</name>
</gene>
<dbReference type="CDD" id="cd02869">
    <property type="entry name" value="PseudoU_synth_RluA_like"/>
    <property type="match status" value="1"/>
</dbReference>
<dbReference type="InterPro" id="IPR006145">
    <property type="entry name" value="PsdUridine_synth_RsuA/RluA"/>
</dbReference>
<dbReference type="PANTHER" id="PTHR21600">
    <property type="entry name" value="MITOCHONDRIAL RNA PSEUDOURIDINE SYNTHASE"/>
    <property type="match status" value="1"/>
</dbReference>
<dbReference type="PANTHER" id="PTHR21600:SF87">
    <property type="entry name" value="RNA PSEUDOURIDYLATE SYNTHASE DOMAIN-CONTAINING PROTEIN 1"/>
    <property type="match status" value="1"/>
</dbReference>